<dbReference type="Gene3D" id="1.10.287.1490">
    <property type="match status" value="1"/>
</dbReference>
<reference evidence="2 3" key="1">
    <citation type="journal article" date="2019" name="Sci. Rep.">
        <title>Orb-weaving spider Araneus ventricosus genome elucidates the spidroin gene catalogue.</title>
        <authorList>
            <person name="Kono N."/>
            <person name="Nakamura H."/>
            <person name="Ohtoshi R."/>
            <person name="Moran D.A.P."/>
            <person name="Shinohara A."/>
            <person name="Yoshida Y."/>
            <person name="Fujiwara M."/>
            <person name="Mori M."/>
            <person name="Tomita M."/>
            <person name="Arakawa K."/>
        </authorList>
    </citation>
    <scope>NUCLEOTIDE SEQUENCE [LARGE SCALE GENOMIC DNA]</scope>
</reference>
<dbReference type="AlphaFoldDB" id="A0A4Y2IZT0"/>
<protein>
    <submittedName>
        <fullName evidence="2">Uncharacterized protein</fullName>
    </submittedName>
</protein>
<accession>A0A4Y2IZT0</accession>
<organism evidence="2 3">
    <name type="scientific">Araneus ventricosus</name>
    <name type="common">Orbweaver spider</name>
    <name type="synonym">Epeira ventricosa</name>
    <dbReference type="NCBI Taxonomy" id="182803"/>
    <lineage>
        <taxon>Eukaryota</taxon>
        <taxon>Metazoa</taxon>
        <taxon>Ecdysozoa</taxon>
        <taxon>Arthropoda</taxon>
        <taxon>Chelicerata</taxon>
        <taxon>Arachnida</taxon>
        <taxon>Araneae</taxon>
        <taxon>Araneomorphae</taxon>
        <taxon>Entelegynae</taxon>
        <taxon>Araneoidea</taxon>
        <taxon>Araneidae</taxon>
        <taxon>Araneus</taxon>
    </lineage>
</organism>
<evidence type="ECO:0000313" key="2">
    <source>
        <dbReference type="EMBL" id="GBM82392.1"/>
    </source>
</evidence>
<sequence length="187" mass="22657">MQKETLDDCHQCSEYKRKQEDLQNQLDNIKLELKQWTEQSERKRLKNQNLTNVYQMELNEAKAEIDKGKIEKDRLENEIQALKQKEHENKRLLEKYTLELEDLKTEIKCFEDERNSYETRLELKYKNIQSIQKPSLKMFLSKRQKHQPVVNIWNRRVGSTPCGKNWKTLKGKIKNWSMNYDPVLRTK</sequence>
<comment type="caution">
    <text evidence="2">The sequence shown here is derived from an EMBL/GenBank/DDBJ whole genome shotgun (WGS) entry which is preliminary data.</text>
</comment>
<dbReference type="Proteomes" id="UP000499080">
    <property type="component" value="Unassembled WGS sequence"/>
</dbReference>
<feature type="coiled-coil region" evidence="1">
    <location>
        <begin position="12"/>
        <end position="120"/>
    </location>
</feature>
<keyword evidence="3" id="KW-1185">Reference proteome</keyword>
<proteinExistence type="predicted"/>
<gene>
    <name evidence="2" type="ORF">AVEN_84821_1</name>
</gene>
<keyword evidence="1" id="KW-0175">Coiled coil</keyword>
<name>A0A4Y2IZT0_ARAVE</name>
<evidence type="ECO:0000256" key="1">
    <source>
        <dbReference type="SAM" id="Coils"/>
    </source>
</evidence>
<evidence type="ECO:0000313" key="3">
    <source>
        <dbReference type="Proteomes" id="UP000499080"/>
    </source>
</evidence>
<dbReference type="EMBL" id="BGPR01003008">
    <property type="protein sequence ID" value="GBM82392.1"/>
    <property type="molecule type" value="Genomic_DNA"/>
</dbReference>